<evidence type="ECO:0000313" key="1">
    <source>
        <dbReference type="EMBL" id="GFY09168.1"/>
    </source>
</evidence>
<dbReference type="AlphaFoldDB" id="A0A8X6SLL2"/>
<comment type="caution">
    <text evidence="1">The sequence shown here is derived from an EMBL/GenBank/DDBJ whole genome shotgun (WGS) entry which is preliminary data.</text>
</comment>
<sequence>MLFIGLLSPGENVTDQTLIKFWKKLWPTLEYAENQPENDVTSLLQQVQTIPGCEEADINKWIEEDGETAEFLTDDDIAAAVTQSQWRRRGVTTRRTWCHMQTARLPLTLPCAQPDTTPADVLFMRRWRNYASSKRLSSLRQKK</sequence>
<reference evidence="1" key="1">
    <citation type="submission" date="2020-08" db="EMBL/GenBank/DDBJ databases">
        <title>Multicomponent nature underlies the extraordinary mechanical properties of spider dragline silk.</title>
        <authorList>
            <person name="Kono N."/>
            <person name="Nakamura H."/>
            <person name="Mori M."/>
            <person name="Yoshida Y."/>
            <person name="Ohtoshi R."/>
            <person name="Malay A.D."/>
            <person name="Moran D.A.P."/>
            <person name="Tomita M."/>
            <person name="Numata K."/>
            <person name="Arakawa K."/>
        </authorList>
    </citation>
    <scope>NUCLEOTIDE SEQUENCE</scope>
</reference>
<organism evidence="1 2">
    <name type="scientific">Trichonephila clavipes</name>
    <name type="common">Golden silk orbweaver</name>
    <name type="synonym">Nephila clavipes</name>
    <dbReference type="NCBI Taxonomy" id="2585209"/>
    <lineage>
        <taxon>Eukaryota</taxon>
        <taxon>Metazoa</taxon>
        <taxon>Ecdysozoa</taxon>
        <taxon>Arthropoda</taxon>
        <taxon>Chelicerata</taxon>
        <taxon>Arachnida</taxon>
        <taxon>Araneae</taxon>
        <taxon>Araneomorphae</taxon>
        <taxon>Entelegynae</taxon>
        <taxon>Araneoidea</taxon>
        <taxon>Nephilidae</taxon>
        <taxon>Trichonephila</taxon>
    </lineage>
</organism>
<evidence type="ECO:0000313" key="2">
    <source>
        <dbReference type="Proteomes" id="UP000887159"/>
    </source>
</evidence>
<keyword evidence="2" id="KW-1185">Reference proteome</keyword>
<protein>
    <submittedName>
        <fullName evidence="1">Uncharacterized protein</fullName>
    </submittedName>
</protein>
<proteinExistence type="predicted"/>
<accession>A0A8X6SLL2</accession>
<dbReference type="EMBL" id="BMAU01021284">
    <property type="protein sequence ID" value="GFY09168.1"/>
    <property type="molecule type" value="Genomic_DNA"/>
</dbReference>
<dbReference type="Proteomes" id="UP000887159">
    <property type="component" value="Unassembled WGS sequence"/>
</dbReference>
<gene>
    <name evidence="1" type="ORF">TNCV_4663591</name>
</gene>
<name>A0A8X6SLL2_TRICX</name>